<evidence type="ECO:0000313" key="2">
    <source>
        <dbReference type="Proteomes" id="UP000230750"/>
    </source>
</evidence>
<dbReference type="Proteomes" id="UP000230750">
    <property type="component" value="Unassembled WGS sequence"/>
</dbReference>
<dbReference type="OrthoDB" id="10070415at2759"/>
<dbReference type="PANTHER" id="PTHR47027:SF25">
    <property type="entry name" value="REVERSE TRANSCRIPTASE DOMAIN-CONTAINING PROTEIN"/>
    <property type="match status" value="1"/>
</dbReference>
<comment type="caution">
    <text evidence="1">The sequence shown here is derived from an EMBL/GenBank/DDBJ whole genome shotgun (WGS) entry which is preliminary data.</text>
</comment>
<sequence length="209" mass="24096">MIFIIGDFTAKVDCDNEGMADIMGKGGIGVTDDNGERLCKWKSTSATVKDKDGNIIKDKQARKDRWKDHFRSVLNRGDPLNWVRETDERIEAEVKIDLGVITRLEVHDALIKTNNDFEKVFDSLHSNSLWNIWKEYQIPDKIIRIVKALYNNVECAVVDEDATTEWFHVTSTVKQGCVKSGFLFLLAIDWVMKRVLSGERRGIRWRFTT</sequence>
<proteinExistence type="predicted"/>
<keyword evidence="2" id="KW-1185">Reference proteome</keyword>
<dbReference type="PANTHER" id="PTHR47027">
    <property type="entry name" value="REVERSE TRANSCRIPTASE DOMAIN-CONTAINING PROTEIN"/>
    <property type="match status" value="1"/>
</dbReference>
<gene>
    <name evidence="1" type="ORF">BSL78_16437</name>
</gene>
<evidence type="ECO:0000313" key="1">
    <source>
        <dbReference type="EMBL" id="PIK46699.1"/>
    </source>
</evidence>
<name>A0A2G8KFF7_STIJA</name>
<protein>
    <submittedName>
        <fullName evidence="1">Uncharacterized protein</fullName>
    </submittedName>
</protein>
<dbReference type="STRING" id="307972.A0A2G8KFF7"/>
<dbReference type="AlphaFoldDB" id="A0A2G8KFF7"/>
<reference evidence="1 2" key="1">
    <citation type="journal article" date="2017" name="PLoS Biol.">
        <title>The sea cucumber genome provides insights into morphological evolution and visceral regeneration.</title>
        <authorList>
            <person name="Zhang X."/>
            <person name="Sun L."/>
            <person name="Yuan J."/>
            <person name="Sun Y."/>
            <person name="Gao Y."/>
            <person name="Zhang L."/>
            <person name="Li S."/>
            <person name="Dai H."/>
            <person name="Hamel J.F."/>
            <person name="Liu C."/>
            <person name="Yu Y."/>
            <person name="Liu S."/>
            <person name="Lin W."/>
            <person name="Guo K."/>
            <person name="Jin S."/>
            <person name="Xu P."/>
            <person name="Storey K.B."/>
            <person name="Huan P."/>
            <person name="Zhang T."/>
            <person name="Zhou Y."/>
            <person name="Zhang J."/>
            <person name="Lin C."/>
            <person name="Li X."/>
            <person name="Xing L."/>
            <person name="Huo D."/>
            <person name="Sun M."/>
            <person name="Wang L."/>
            <person name="Mercier A."/>
            <person name="Li F."/>
            <person name="Yang H."/>
            <person name="Xiang J."/>
        </authorList>
    </citation>
    <scope>NUCLEOTIDE SEQUENCE [LARGE SCALE GENOMIC DNA]</scope>
    <source>
        <strain evidence="1">Shaxun</strain>
        <tissue evidence="1">Muscle</tissue>
    </source>
</reference>
<accession>A0A2G8KFF7</accession>
<dbReference type="EMBL" id="MRZV01000627">
    <property type="protein sequence ID" value="PIK46699.1"/>
    <property type="molecule type" value="Genomic_DNA"/>
</dbReference>
<organism evidence="1 2">
    <name type="scientific">Stichopus japonicus</name>
    <name type="common">Sea cucumber</name>
    <dbReference type="NCBI Taxonomy" id="307972"/>
    <lineage>
        <taxon>Eukaryota</taxon>
        <taxon>Metazoa</taxon>
        <taxon>Echinodermata</taxon>
        <taxon>Eleutherozoa</taxon>
        <taxon>Echinozoa</taxon>
        <taxon>Holothuroidea</taxon>
        <taxon>Aspidochirotacea</taxon>
        <taxon>Aspidochirotida</taxon>
        <taxon>Stichopodidae</taxon>
        <taxon>Apostichopus</taxon>
    </lineage>
</organism>